<comment type="caution">
    <text evidence="4">The sequence shown here is derived from an EMBL/GenBank/DDBJ whole genome shotgun (WGS) entry which is preliminary data.</text>
</comment>
<reference evidence="4 5" key="1">
    <citation type="submission" date="2020-10" db="EMBL/GenBank/DDBJ databases">
        <title>Genomic Encyclopedia of Type Strains, Phase IV (KMG-IV): sequencing the most valuable type-strain genomes for metagenomic binning, comparative biology and taxonomic classification.</title>
        <authorList>
            <person name="Goeker M."/>
        </authorList>
    </citation>
    <scope>NUCLEOTIDE SEQUENCE [LARGE SCALE GENOMIC DNA]</scope>
    <source>
        <strain evidence="4 5">DSM 4194</strain>
    </source>
</reference>
<evidence type="ECO:0000259" key="2">
    <source>
        <dbReference type="Pfam" id="PF02591"/>
    </source>
</evidence>
<keyword evidence="5" id="KW-1185">Reference proteome</keyword>
<keyword evidence="1" id="KW-0175">Coiled coil</keyword>
<feature type="domain" description="C4-type zinc ribbon" evidence="2">
    <location>
        <begin position="201"/>
        <end position="233"/>
    </location>
</feature>
<dbReference type="InterPro" id="IPR003743">
    <property type="entry name" value="Zf-RING_7"/>
</dbReference>
<evidence type="ECO:0000259" key="3">
    <source>
        <dbReference type="Pfam" id="PF24481"/>
    </source>
</evidence>
<dbReference type="InterPro" id="IPR052376">
    <property type="entry name" value="Oxidative_Scav/Glycosyltrans"/>
</dbReference>
<dbReference type="Proteomes" id="UP000639010">
    <property type="component" value="Unassembled WGS sequence"/>
</dbReference>
<proteinExistence type="predicted"/>
<accession>A0ABR9H1F6</accession>
<gene>
    <name evidence="4" type="ORF">H4684_001163</name>
</gene>
<organism evidence="4 5">
    <name type="scientific">Desulfomicrobium macestii</name>
    <dbReference type="NCBI Taxonomy" id="90731"/>
    <lineage>
        <taxon>Bacteria</taxon>
        <taxon>Pseudomonadati</taxon>
        <taxon>Thermodesulfobacteriota</taxon>
        <taxon>Desulfovibrionia</taxon>
        <taxon>Desulfovibrionales</taxon>
        <taxon>Desulfomicrobiaceae</taxon>
        <taxon>Desulfomicrobium</taxon>
    </lineage>
</organism>
<dbReference type="EMBL" id="JADBGG010000006">
    <property type="protein sequence ID" value="MBE1424531.1"/>
    <property type="molecule type" value="Genomic_DNA"/>
</dbReference>
<dbReference type="Gene3D" id="1.10.287.1490">
    <property type="match status" value="1"/>
</dbReference>
<dbReference type="PANTHER" id="PTHR39082">
    <property type="entry name" value="PHOSPHOLIPASE C-BETA-2-RELATED"/>
    <property type="match status" value="1"/>
</dbReference>
<protein>
    <submittedName>
        <fullName evidence="4">Nucleic acid-binding Zn-ribbon protein</fullName>
    </submittedName>
</protein>
<dbReference type="PANTHER" id="PTHR39082:SF1">
    <property type="entry name" value="SCAVENGER RECEPTOR CLASS A MEMBER 3"/>
    <property type="match status" value="1"/>
</dbReference>
<feature type="coiled-coil region" evidence="1">
    <location>
        <begin position="107"/>
        <end position="173"/>
    </location>
</feature>
<name>A0ABR9H1F6_9BACT</name>
<dbReference type="Pfam" id="PF24481">
    <property type="entry name" value="CT398_CC"/>
    <property type="match status" value="1"/>
</dbReference>
<dbReference type="InterPro" id="IPR056003">
    <property type="entry name" value="CT398_CC_hairpin"/>
</dbReference>
<feature type="coiled-coil region" evidence="1">
    <location>
        <begin position="56"/>
        <end position="83"/>
    </location>
</feature>
<evidence type="ECO:0000256" key="1">
    <source>
        <dbReference type="SAM" id="Coils"/>
    </source>
</evidence>
<evidence type="ECO:0000313" key="5">
    <source>
        <dbReference type="Proteomes" id="UP000639010"/>
    </source>
</evidence>
<sequence length="243" mass="28228">MSIYMEQIEQLVVLQKVDSEMITLERILEDAPKQLRSLQEKQAYLKQQQDVIQEKVDVLMEQKSRLEGEIENDTQKVKKSKNKLMMVENTKEYHAMMREMDTMEKMNRSREEERANLLADLSDLEGRKEALQGDIDSLEETITAQQSTLDQELAEKRARIEILEKEKRKASEAVPAPILTRYNFIRDRIPNPVIVPVSEGVCQGCHVVIPPQAFIDLQKGEQILSCPNCLRIIFWERHFSGND</sequence>
<feature type="domain" description="CT398-like coiled coil hairpin" evidence="3">
    <location>
        <begin position="14"/>
        <end position="187"/>
    </location>
</feature>
<evidence type="ECO:0000313" key="4">
    <source>
        <dbReference type="EMBL" id="MBE1424531.1"/>
    </source>
</evidence>
<dbReference type="RefSeq" id="WP_092192834.1">
    <property type="nucleotide sequence ID" value="NZ_JADBGG010000006.1"/>
</dbReference>
<dbReference type="Pfam" id="PF02591">
    <property type="entry name" value="Zn_ribbon_9"/>
    <property type="match status" value="1"/>
</dbReference>